<organism evidence="1">
    <name type="scientific">Blastobotrys adeninivorans</name>
    <name type="common">Yeast</name>
    <name type="synonym">Arxula adeninivorans</name>
    <dbReference type="NCBI Taxonomy" id="409370"/>
    <lineage>
        <taxon>Eukaryota</taxon>
        <taxon>Fungi</taxon>
        <taxon>Dikarya</taxon>
        <taxon>Ascomycota</taxon>
        <taxon>Saccharomycotina</taxon>
        <taxon>Dipodascomycetes</taxon>
        <taxon>Dipodascales</taxon>
        <taxon>Trichomonascaceae</taxon>
        <taxon>Blastobotrys</taxon>
    </lineage>
</organism>
<protein>
    <submittedName>
        <fullName evidence="1">ARAD1A19008p</fullName>
    </submittedName>
</protein>
<dbReference type="AlphaFoldDB" id="A0A060SZA3"/>
<dbReference type="PhylomeDB" id="A0A060SZA3"/>
<gene>
    <name evidence="1" type="ORF">GNLVRS02_ARAD1A19008g</name>
</gene>
<name>A0A060SZA3_BLAAD</name>
<proteinExistence type="predicted"/>
<reference evidence="1" key="1">
    <citation type="submission" date="2014-02" db="EMBL/GenBank/DDBJ databases">
        <authorList>
            <person name="Genoscope - CEA"/>
        </authorList>
    </citation>
    <scope>NUCLEOTIDE SEQUENCE</scope>
    <source>
        <strain evidence="1">LS3</strain>
    </source>
</reference>
<reference evidence="1" key="2">
    <citation type="submission" date="2014-06" db="EMBL/GenBank/DDBJ databases">
        <title>The complete genome of Blastobotrys (Arxula) adeninivorans LS3 - a yeast of biotechnological interest.</title>
        <authorList>
            <person name="Kunze G."/>
            <person name="Gaillardin C."/>
            <person name="Czernicka M."/>
            <person name="Durrens P."/>
            <person name="Martin T."/>
            <person name="Boer E."/>
            <person name="Gabaldon T."/>
            <person name="Cruz J."/>
            <person name="Talla E."/>
            <person name="Marck C."/>
            <person name="Goffeau A."/>
            <person name="Barbe V."/>
            <person name="Baret P."/>
            <person name="Baronian K."/>
            <person name="Beier S."/>
            <person name="Bleykasten C."/>
            <person name="Bode R."/>
            <person name="Casaregola S."/>
            <person name="Despons L."/>
            <person name="Fairhead C."/>
            <person name="Giersberg M."/>
            <person name="Gierski P."/>
            <person name="Hahnel U."/>
            <person name="Hartmann A."/>
            <person name="Jankowska D."/>
            <person name="Jubin C."/>
            <person name="Jung P."/>
            <person name="Lafontaine I."/>
            <person name="Leh-Louis V."/>
            <person name="Lemaire M."/>
            <person name="Marcet-Houben M."/>
            <person name="Mascher M."/>
            <person name="Morel G."/>
            <person name="Richard G.-F."/>
            <person name="Riechen J."/>
            <person name="Sacerdot C."/>
            <person name="Sarkar A."/>
            <person name="Savel G."/>
            <person name="Schacherer J."/>
            <person name="Sherman D."/>
            <person name="Straub M.-L."/>
            <person name="Stein N."/>
            <person name="Thierry A."/>
            <person name="Trautwein-Schult A."/>
            <person name="Westhof E."/>
            <person name="Worch S."/>
            <person name="Dujon B."/>
            <person name="Souciet J.-L."/>
            <person name="Wincker P."/>
            <person name="Scholz U."/>
            <person name="Neuveglise N."/>
        </authorList>
    </citation>
    <scope>NUCLEOTIDE SEQUENCE</scope>
    <source>
        <strain evidence="1">LS3</strain>
    </source>
</reference>
<evidence type="ECO:0000313" key="1">
    <source>
        <dbReference type="EMBL" id="CDP33854.1"/>
    </source>
</evidence>
<accession>A0A060SZA3</accession>
<dbReference type="EMBL" id="HG937691">
    <property type="protein sequence ID" value="CDP33854.1"/>
    <property type="molecule type" value="Genomic_DNA"/>
</dbReference>
<sequence>MSETSPSSSSEGSDATLVNQTEFDVYLQAVFGYLDPQHYDIVSSNLRVIKYSEDSPDFWSCLGHFIRFASKYQLLLNEDLVLVIQDGANICDEIVSYLQKSRVKYKYLVGLANCFILTMLSKPHEGASNTVGYTIIQKSGLNSHVKPGGSYEICLRLHSTHDICSTVFIDPHTVEKAQKVVANKKRDGLGTKLPDYTEYPTYLPLIRFIQGAPTIPTFMIETGMSDQTVKVEVDCISIILGVGFNVEAVLGIDLKVNQASQELGSMGLIVFDVSVGAMFDLFNSLVDSYEKALVSMVLKRKAQFKKDEVEAICQLKECIDGDGDYDSLCNNIAKQYRRRMKHDRMRHLNAPGIPKKNHVRKVLNCYEFQTAELIAEGNYYQDLINRCNKASGYFGVQELLDPDTIRKAEAFVMQQLYRRRKVQTVTAEVQQDLIIPITALSSTNWCKHQQIVVPSDILELCFDDISLHCTKRRIEQCTVDLNTPWEHLQQHAHASVALLNRPVNVAKEAALEHLRQLYENRSQGPPSIATKLKHWSTKGIKSQLTEWRIPADGTRYALLIKFLDKYAEIKGSSPRTPPTECPVSSDSVSNLNKGIKRVKMSSSGSDQKNLPPEVARCLTMVTRTKRTKLRKLLLQDGLDQVLLEINDNKLAIEGLKILFQEALPAAKFLLSKHSDPKGVVLVLQSQGAALRQD</sequence>